<accession>A0AA97AH85</accession>
<protein>
    <submittedName>
        <fullName evidence="2">Thioredoxin domain-containing protein</fullName>
    </submittedName>
</protein>
<dbReference type="Pfam" id="PF03190">
    <property type="entry name" value="Thioredox_DsbH"/>
    <property type="match status" value="1"/>
</dbReference>
<dbReference type="AlphaFoldDB" id="A0AA97AH85"/>
<dbReference type="EMBL" id="CP053586">
    <property type="protein sequence ID" value="WNZ25170.1"/>
    <property type="molecule type" value="Genomic_DNA"/>
</dbReference>
<dbReference type="RefSeq" id="WP_316431303.1">
    <property type="nucleotide sequence ID" value="NZ_CP053586.1"/>
</dbReference>
<dbReference type="GO" id="GO:0005975">
    <property type="term" value="P:carbohydrate metabolic process"/>
    <property type="evidence" value="ECO:0007669"/>
    <property type="project" value="InterPro"/>
</dbReference>
<dbReference type="Gene3D" id="3.40.30.10">
    <property type="entry name" value="Glutaredoxin"/>
    <property type="match status" value="1"/>
</dbReference>
<dbReference type="SUPFAM" id="SSF48208">
    <property type="entry name" value="Six-hairpin glycosidases"/>
    <property type="match status" value="1"/>
</dbReference>
<dbReference type="PANTHER" id="PTHR42899">
    <property type="entry name" value="SPERMATOGENESIS-ASSOCIATED PROTEIN 20"/>
    <property type="match status" value="1"/>
</dbReference>
<dbReference type="InterPro" id="IPR008928">
    <property type="entry name" value="6-hairpin_glycosidase_sf"/>
</dbReference>
<gene>
    <name evidence="2" type="ORF">HJG54_21495</name>
</gene>
<dbReference type="CDD" id="cd02955">
    <property type="entry name" value="SSP411"/>
    <property type="match status" value="1"/>
</dbReference>
<evidence type="ECO:0000259" key="1">
    <source>
        <dbReference type="Pfam" id="PF03190"/>
    </source>
</evidence>
<dbReference type="InterPro" id="IPR004879">
    <property type="entry name" value="Ssp411-like_TRX"/>
</dbReference>
<dbReference type="InterPro" id="IPR024705">
    <property type="entry name" value="Ssp411"/>
</dbReference>
<organism evidence="2">
    <name type="scientific">Leptolyngbya sp. NK1-12</name>
    <dbReference type="NCBI Taxonomy" id="2547451"/>
    <lineage>
        <taxon>Bacteria</taxon>
        <taxon>Bacillati</taxon>
        <taxon>Cyanobacteriota</taxon>
        <taxon>Cyanophyceae</taxon>
        <taxon>Leptolyngbyales</taxon>
        <taxon>Leptolyngbyaceae</taxon>
        <taxon>Leptolyngbya group</taxon>
        <taxon>Leptolyngbya</taxon>
    </lineage>
</organism>
<dbReference type="PANTHER" id="PTHR42899:SF1">
    <property type="entry name" value="SPERMATOGENESIS-ASSOCIATED PROTEIN 20"/>
    <property type="match status" value="1"/>
</dbReference>
<evidence type="ECO:0000313" key="2">
    <source>
        <dbReference type="EMBL" id="WNZ25170.1"/>
    </source>
</evidence>
<reference evidence="2" key="1">
    <citation type="submission" date="2020-05" db="EMBL/GenBank/DDBJ databases">
        <authorList>
            <person name="Zhu T."/>
            <person name="Keshari N."/>
            <person name="Lu X."/>
        </authorList>
    </citation>
    <scope>NUCLEOTIDE SEQUENCE</scope>
    <source>
        <strain evidence="2">NK1-12</strain>
    </source>
</reference>
<name>A0AA97AH85_9CYAN</name>
<sequence length="685" mass="77147">MPNRLAQAQSLYLRKHAENPIDWWPWCDAALEKAKQENKPIFLSIGYSSCHWCTVMEGEAFSDPEIAEYMNTHFVPIKVDREERPDLDSIYMQALQLMTGQGGWPLNVFLAPEDLVPFYGGTYFPLQERYNLPGFLRLLQEIHRIYTTEAENILSVKSRLLNRLQQSTQLPKGEDLTADLLRLGLEYSAGILAAKGMGPSFPMIPYAGTALRGHRFDFPDRRYDALSVCQQRGTDLALGGIYDHVGGGFHRYTVDPTWTVPHFEKMLYDNGQIVEYLADLWAVGIQEPAFERAIVGTVQWLKREMTAPQGFFYAAQDADSFVTPDEAEPEEGAFYVWSYSELEQLLTPNELSELSDRFLITPQGNFEGKIVLQRRDAEQLSAQLETALGKLFRARYGTPAAATSTFPPARNNQEAKQQSWPGRIPSVTDTKMIVAWNSLMVSGLARAAAVFQQLDYYRLAATAAQFILEHQQVEGRFHRLNYEGAPSVLAQSEDYALFIKALLDLDQAASALAISADWLDQAVQLQTEFDEFLWSIELGGYYNTDARGDLVVRERSYEDNAIPSANGVAVANLVRLFLSLEQVSYLDQAEQTLQAFSTVMQERPQTCPSLFAALDWFQHPTLVRTRSEQIGTLATQYQPTVVYHRSADLPDGAIAMVCQGLSCQEPARSEDQLQAQLRQSILAPH</sequence>
<feature type="domain" description="Spermatogenesis-associated protein 20-like TRX" evidence="1">
    <location>
        <begin position="2"/>
        <end position="164"/>
    </location>
</feature>
<dbReference type="SUPFAM" id="SSF52833">
    <property type="entry name" value="Thioredoxin-like"/>
    <property type="match status" value="1"/>
</dbReference>
<proteinExistence type="predicted"/>
<dbReference type="InterPro" id="IPR036249">
    <property type="entry name" value="Thioredoxin-like_sf"/>
</dbReference>
<dbReference type="PIRSF" id="PIRSF006402">
    <property type="entry name" value="UCP006402_thioredoxin"/>
    <property type="match status" value="1"/>
</dbReference>